<dbReference type="Proteomes" id="UP000218209">
    <property type="component" value="Unassembled WGS sequence"/>
</dbReference>
<dbReference type="GO" id="GO:0009536">
    <property type="term" value="C:plastid"/>
    <property type="evidence" value="ECO:0007669"/>
    <property type="project" value="UniProtKB-SubCell"/>
</dbReference>
<evidence type="ECO:0000256" key="1">
    <source>
        <dbReference type="ARBA" id="ARBA00004474"/>
    </source>
</evidence>
<proteinExistence type="predicted"/>
<evidence type="ECO:0000259" key="3">
    <source>
        <dbReference type="Pfam" id="PF04755"/>
    </source>
</evidence>
<dbReference type="OrthoDB" id="201321at2759"/>
<keyword evidence="5" id="KW-1185">Reference proteome</keyword>
<reference evidence="4 5" key="1">
    <citation type="submission" date="2017-03" db="EMBL/GenBank/DDBJ databases">
        <title>WGS assembly of Porphyra umbilicalis.</title>
        <authorList>
            <person name="Brawley S.H."/>
            <person name="Blouin N.A."/>
            <person name="Ficko-Blean E."/>
            <person name="Wheeler G.L."/>
            <person name="Lohr M."/>
            <person name="Goodson H.V."/>
            <person name="Jenkins J.W."/>
            <person name="Blaby-Haas C.E."/>
            <person name="Helliwell K.E."/>
            <person name="Chan C."/>
            <person name="Marriage T."/>
            <person name="Bhattacharya D."/>
            <person name="Klein A.S."/>
            <person name="Badis Y."/>
            <person name="Brodie J."/>
            <person name="Cao Y."/>
            <person name="Collen J."/>
            <person name="Dittami S.M."/>
            <person name="Gachon C.M."/>
            <person name="Green B.R."/>
            <person name="Karpowicz S."/>
            <person name="Kim J.W."/>
            <person name="Kudahl U."/>
            <person name="Lin S."/>
            <person name="Michel G."/>
            <person name="Mittag M."/>
            <person name="Olson B.J."/>
            <person name="Pangilinan J."/>
            <person name="Peng Y."/>
            <person name="Qiu H."/>
            <person name="Shu S."/>
            <person name="Singer J.T."/>
            <person name="Smith A.G."/>
            <person name="Sprecher B.N."/>
            <person name="Wagner V."/>
            <person name="Wang W."/>
            <person name="Wang Z.-Y."/>
            <person name="Yan J."/>
            <person name="Yarish C."/>
            <person name="Zoeuner-Riek S."/>
            <person name="Zhuang Y."/>
            <person name="Zou Y."/>
            <person name="Lindquist E.A."/>
            <person name="Grimwood J."/>
            <person name="Barry K."/>
            <person name="Rokhsar D.S."/>
            <person name="Schmutz J."/>
            <person name="Stiller J.W."/>
            <person name="Grossman A.R."/>
            <person name="Prochnik S.E."/>
        </authorList>
    </citation>
    <scope>NUCLEOTIDE SEQUENCE [LARGE SCALE GENOMIC DNA]</scope>
    <source>
        <strain evidence="4">4086291</strain>
    </source>
</reference>
<accession>A0A1X6NVB6</accession>
<sequence>MVITFVRPLAGPLPLHSVRSREGGRTRPPAALPFHRRAAAPVVPATAASVRPRCSLAIPVAERAALLDAIAAVGPDRGIFGVESATRSRIDALAAALEAATPTAAPVEHLSGLVDGRWRLLYTTLTILGRRRSQLSLSTAAKSGFVTLGELYQNVAVADAVAESVVQFRVLGRVEGAFSITATYTPLSGTRVGVAATGSTLEPPGLAKMLGDNVGLLTQIFDPTGWLDITYLDDAYRLGRDGKGRLFVLEKVAAEGGIGVEDTEGA</sequence>
<dbReference type="Pfam" id="PF04755">
    <property type="entry name" value="PAP_fibrillin"/>
    <property type="match status" value="1"/>
</dbReference>
<dbReference type="PANTHER" id="PTHR31906">
    <property type="entry name" value="PLASTID-LIPID-ASSOCIATED PROTEIN 4, CHLOROPLASTIC-RELATED"/>
    <property type="match status" value="1"/>
</dbReference>
<dbReference type="InterPro" id="IPR006843">
    <property type="entry name" value="PAP/fibrillin_dom"/>
</dbReference>
<comment type="subcellular location">
    <subcellularLocation>
        <location evidence="1">Plastid</location>
    </subcellularLocation>
</comment>
<dbReference type="EMBL" id="KV919060">
    <property type="protein sequence ID" value="OSX72450.1"/>
    <property type="molecule type" value="Genomic_DNA"/>
</dbReference>
<organism evidence="4 5">
    <name type="scientific">Porphyra umbilicalis</name>
    <name type="common">Purple laver</name>
    <name type="synonym">Red alga</name>
    <dbReference type="NCBI Taxonomy" id="2786"/>
    <lineage>
        <taxon>Eukaryota</taxon>
        <taxon>Rhodophyta</taxon>
        <taxon>Bangiophyceae</taxon>
        <taxon>Bangiales</taxon>
        <taxon>Bangiaceae</taxon>
        <taxon>Porphyra</taxon>
    </lineage>
</organism>
<evidence type="ECO:0000313" key="4">
    <source>
        <dbReference type="EMBL" id="OSX72450.1"/>
    </source>
</evidence>
<dbReference type="AlphaFoldDB" id="A0A1X6NVB6"/>
<feature type="domain" description="Plastid lipid-associated protein/fibrillin conserved" evidence="3">
    <location>
        <begin position="65"/>
        <end position="249"/>
    </location>
</feature>
<keyword evidence="2" id="KW-0934">Plastid</keyword>
<evidence type="ECO:0000256" key="2">
    <source>
        <dbReference type="ARBA" id="ARBA00022640"/>
    </source>
</evidence>
<name>A0A1X6NVB6_PORUM</name>
<evidence type="ECO:0000313" key="5">
    <source>
        <dbReference type="Proteomes" id="UP000218209"/>
    </source>
</evidence>
<dbReference type="InterPro" id="IPR039633">
    <property type="entry name" value="PAP"/>
</dbReference>
<protein>
    <recommendedName>
        <fullName evidence="3">Plastid lipid-associated protein/fibrillin conserved domain-containing protein</fullName>
    </recommendedName>
</protein>
<gene>
    <name evidence="4" type="ORF">BU14_0433s0008</name>
</gene>